<evidence type="ECO:0000313" key="9">
    <source>
        <dbReference type="EnsemblMetazoa" id="G10110.150:cds"/>
    </source>
</evidence>
<accession>A0A8W8HLT8</accession>
<dbReference type="Pfam" id="PF00261">
    <property type="entry name" value="Tropomyosin"/>
    <property type="match status" value="1"/>
</dbReference>
<proteinExistence type="inferred from homology"/>
<reference evidence="9" key="1">
    <citation type="submission" date="2022-08" db="UniProtKB">
        <authorList>
            <consortium name="EnsemblMetazoa"/>
        </authorList>
    </citation>
    <scope>IDENTIFICATION</scope>
    <source>
        <strain evidence="9">05x7-T-G4-1.051#20</strain>
    </source>
</reference>
<evidence type="ECO:0000256" key="6">
    <source>
        <dbReference type="ARBA" id="ARBA00023054"/>
    </source>
</evidence>
<keyword evidence="5" id="KW-0677">Repeat</keyword>
<comment type="similarity">
    <text evidence="2 7">Belongs to the tropomyosin family.</text>
</comment>
<dbReference type="FunFam" id="1.20.5.170:FF:000169">
    <property type="entry name" value="Predicted protein"/>
    <property type="match status" value="1"/>
</dbReference>
<name>A0A8W8HLT8_MAGGI</name>
<protein>
    <recommendedName>
        <fullName evidence="4">Tropomyosin</fullName>
    </recommendedName>
</protein>
<dbReference type="PANTHER" id="PTHR19269">
    <property type="entry name" value="TROPOMYOSIN"/>
    <property type="match status" value="1"/>
</dbReference>
<keyword evidence="10" id="KW-1185">Reference proteome</keyword>
<dbReference type="Proteomes" id="UP000005408">
    <property type="component" value="Unassembled WGS sequence"/>
</dbReference>
<organism evidence="9 10">
    <name type="scientific">Magallana gigas</name>
    <name type="common">Pacific oyster</name>
    <name type="synonym">Crassostrea gigas</name>
    <dbReference type="NCBI Taxonomy" id="29159"/>
    <lineage>
        <taxon>Eukaryota</taxon>
        <taxon>Metazoa</taxon>
        <taxon>Spiralia</taxon>
        <taxon>Lophotrochozoa</taxon>
        <taxon>Mollusca</taxon>
        <taxon>Bivalvia</taxon>
        <taxon>Autobranchia</taxon>
        <taxon>Pteriomorphia</taxon>
        <taxon>Ostreida</taxon>
        <taxon>Ostreoidea</taxon>
        <taxon>Ostreidae</taxon>
        <taxon>Magallana</taxon>
    </lineage>
</organism>
<feature type="coiled-coil region" evidence="8">
    <location>
        <begin position="12"/>
        <end position="116"/>
    </location>
</feature>
<dbReference type="EnsemblMetazoa" id="G10110.150">
    <property type="protein sequence ID" value="G10110.150:cds"/>
    <property type="gene ID" value="G10110"/>
</dbReference>
<dbReference type="Gene3D" id="1.20.5.170">
    <property type="match status" value="1"/>
</dbReference>
<evidence type="ECO:0000313" key="10">
    <source>
        <dbReference type="Proteomes" id="UP000005408"/>
    </source>
</evidence>
<keyword evidence="6 8" id="KW-0175">Coiled coil</keyword>
<evidence type="ECO:0000256" key="3">
    <source>
        <dbReference type="ARBA" id="ARBA00011738"/>
    </source>
</evidence>
<comment type="function">
    <text evidence="1">Tropomyosin, in association with the troponin complex, plays a central role in the calcium dependent regulation of muscle contraction.</text>
</comment>
<evidence type="ECO:0000256" key="8">
    <source>
        <dbReference type="SAM" id="Coils"/>
    </source>
</evidence>
<dbReference type="AlphaFoldDB" id="A0A8W8HLT8"/>
<dbReference type="PRINTS" id="PR00194">
    <property type="entry name" value="TROPOMYOSIN"/>
</dbReference>
<evidence type="ECO:0000256" key="4">
    <source>
        <dbReference type="ARBA" id="ARBA00021126"/>
    </source>
</evidence>
<dbReference type="SUPFAM" id="SSF57997">
    <property type="entry name" value="Tropomyosin"/>
    <property type="match status" value="1"/>
</dbReference>
<dbReference type="PROSITE" id="PS00326">
    <property type="entry name" value="TROPOMYOSIN"/>
    <property type="match status" value="1"/>
</dbReference>
<evidence type="ECO:0000256" key="5">
    <source>
        <dbReference type="ARBA" id="ARBA00022737"/>
    </source>
</evidence>
<sequence>AARKLCVLEGELERAEERYELAESKVKTLEDELHVATNSLKALEISDEKASQREDSYEETIRDLTQRLKDAENRATEAERTVSKLQKEVDRLEDDLEQERKHKLELQAEMEATLQDLSNL</sequence>
<comment type="subunit">
    <text evidence="3">Homodimer.</text>
</comment>
<evidence type="ECO:0000256" key="2">
    <source>
        <dbReference type="ARBA" id="ARBA00009036"/>
    </source>
</evidence>
<evidence type="ECO:0000256" key="1">
    <source>
        <dbReference type="ARBA" id="ARBA00002987"/>
    </source>
</evidence>
<dbReference type="InterPro" id="IPR000533">
    <property type="entry name" value="Tropomyosin"/>
</dbReference>
<evidence type="ECO:0000256" key="7">
    <source>
        <dbReference type="RuleBase" id="RU004515"/>
    </source>
</evidence>